<keyword evidence="1" id="KW-0808">Transferase</keyword>
<evidence type="ECO:0000313" key="2">
    <source>
        <dbReference type="Proteomes" id="UP001150603"/>
    </source>
</evidence>
<keyword evidence="2" id="KW-1185">Reference proteome</keyword>
<accession>A0ACC1J4M9</accession>
<dbReference type="Proteomes" id="UP001150603">
    <property type="component" value="Unassembled WGS sequence"/>
</dbReference>
<reference evidence="1" key="1">
    <citation type="submission" date="2022-07" db="EMBL/GenBank/DDBJ databases">
        <title>Phylogenomic reconstructions and comparative analyses of Kickxellomycotina fungi.</title>
        <authorList>
            <person name="Reynolds N.K."/>
            <person name="Stajich J.E."/>
            <person name="Barry K."/>
            <person name="Grigoriev I.V."/>
            <person name="Crous P."/>
            <person name="Smith M.E."/>
        </authorList>
    </citation>
    <scope>NUCLEOTIDE SEQUENCE</scope>
    <source>
        <strain evidence="1">NRRL 5244</strain>
    </source>
</reference>
<name>A0ACC1J4M9_9FUNG</name>
<gene>
    <name evidence="1" type="primary">COQ2</name>
    <name evidence="1" type="ORF">FBU59_004704</name>
</gene>
<feature type="non-terminal residue" evidence="1">
    <location>
        <position position="299"/>
    </location>
</feature>
<evidence type="ECO:0000313" key="1">
    <source>
        <dbReference type="EMBL" id="KAJ1937588.1"/>
    </source>
</evidence>
<protein>
    <submittedName>
        <fullName evidence="1">Para-hydroxybenzoate--polyprenyltransferase, mitochondrial (PHB:polyprenyltransferase)</fullName>
        <ecNumber evidence="1">2.5.1.39</ecNumber>
    </submittedName>
</protein>
<sequence length="299" mass="32850">MPSYGPFIDRFPKNARPYLFLTRIDKPIGTWLLYWPCAWGIGMAACSTGMPLAEMAYMLALFGTGAVIMRGAGCTINDMWDVKFDKMVERTRIRPIASGLISRPKAFVFLGAQLSAALGVLVQLNPYTLMFTLGSMPLVIIYPFMKRITYWPQLVLGLAFNWGALVGWTAVTGGMDWAVTLPLYAAGVSWTLVYDTIYGHQDKRDDVLAGVKSTSLLFGDNTRAILAGFSTTTMSLISLAGYMNGQGLPFYLTALGAGSAHLIWQLKTVDINNPAKCWNIFKSNTWFGAIIFSAVVADM</sequence>
<dbReference type="EMBL" id="JANBPW010003468">
    <property type="protein sequence ID" value="KAJ1937588.1"/>
    <property type="molecule type" value="Genomic_DNA"/>
</dbReference>
<comment type="caution">
    <text evidence="1">The sequence shown here is derived from an EMBL/GenBank/DDBJ whole genome shotgun (WGS) entry which is preliminary data.</text>
</comment>
<organism evidence="1 2">
    <name type="scientific">Linderina macrospora</name>
    <dbReference type="NCBI Taxonomy" id="4868"/>
    <lineage>
        <taxon>Eukaryota</taxon>
        <taxon>Fungi</taxon>
        <taxon>Fungi incertae sedis</taxon>
        <taxon>Zoopagomycota</taxon>
        <taxon>Kickxellomycotina</taxon>
        <taxon>Kickxellomycetes</taxon>
        <taxon>Kickxellales</taxon>
        <taxon>Kickxellaceae</taxon>
        <taxon>Linderina</taxon>
    </lineage>
</organism>
<dbReference type="EC" id="2.5.1.39" evidence="1"/>
<proteinExistence type="predicted"/>